<accession>B7G6R8</accession>
<dbReference type="PaxDb" id="2850-Phatr48328"/>
<gene>
    <name evidence="2" type="ORF">PHATRDRAFT_48328</name>
</gene>
<dbReference type="Pfam" id="PF00756">
    <property type="entry name" value="Esterase"/>
    <property type="match status" value="1"/>
</dbReference>
<dbReference type="InterPro" id="IPR050583">
    <property type="entry name" value="Mycobacterial_A85_antigen"/>
</dbReference>
<evidence type="ECO:0000313" key="3">
    <source>
        <dbReference type="Proteomes" id="UP000000759"/>
    </source>
</evidence>
<feature type="compositionally biased region" description="Polar residues" evidence="1">
    <location>
        <begin position="118"/>
        <end position="137"/>
    </location>
</feature>
<keyword evidence="3" id="KW-1185">Reference proteome</keyword>
<dbReference type="InterPro" id="IPR029058">
    <property type="entry name" value="AB_hydrolase_fold"/>
</dbReference>
<evidence type="ECO:0008006" key="4">
    <source>
        <dbReference type="Google" id="ProtNLM"/>
    </source>
</evidence>
<dbReference type="HOGENOM" id="CLU_039834_1_2_1"/>
<dbReference type="PANTHER" id="PTHR48098">
    <property type="entry name" value="ENTEROCHELIN ESTERASE-RELATED"/>
    <property type="match status" value="1"/>
</dbReference>
<dbReference type="InParanoid" id="B7G6R8"/>
<dbReference type="InterPro" id="IPR000801">
    <property type="entry name" value="Esterase-like"/>
</dbReference>
<dbReference type="Proteomes" id="UP000000759">
    <property type="component" value="Chromosome 17"/>
</dbReference>
<proteinExistence type="predicted"/>
<protein>
    <recommendedName>
        <fullName evidence="4">Esterase</fullName>
    </recommendedName>
</protein>
<dbReference type="RefSeq" id="XP_002182904.1">
    <property type="nucleotide sequence ID" value="XM_002182868.1"/>
</dbReference>
<dbReference type="EMBL" id="CM000619">
    <property type="protein sequence ID" value="EEC45640.1"/>
    <property type="molecule type" value="Genomic_DNA"/>
</dbReference>
<evidence type="ECO:0000256" key="1">
    <source>
        <dbReference type="SAM" id="MobiDB-lite"/>
    </source>
</evidence>
<dbReference type="KEGG" id="pti:PHATRDRAFT_48328"/>
<dbReference type="PANTHER" id="PTHR48098:SF6">
    <property type="entry name" value="FERRI-BACILLIBACTIN ESTERASE BESA"/>
    <property type="match status" value="1"/>
</dbReference>
<name>B7G6R8_PHATC</name>
<dbReference type="AlphaFoldDB" id="B7G6R8"/>
<reference evidence="3" key="2">
    <citation type="submission" date="2008-08" db="EMBL/GenBank/DDBJ databases">
        <authorList>
            <consortium name="Diatom Consortium"/>
            <person name="Grigoriev I."/>
            <person name="Grimwood J."/>
            <person name="Kuo A."/>
            <person name="Otillar R.P."/>
            <person name="Salamov A."/>
            <person name="Detter J.C."/>
            <person name="Lindquist E."/>
            <person name="Shapiro H."/>
            <person name="Lucas S."/>
            <person name="Glavina del Rio T."/>
            <person name="Pitluck S."/>
            <person name="Rokhsar D."/>
            <person name="Bowler C."/>
        </authorList>
    </citation>
    <scope>GENOME REANNOTATION</scope>
    <source>
        <strain evidence="3">CCAP 1055/1</strain>
    </source>
</reference>
<dbReference type="ESTHER" id="phatc-b7g6r8">
    <property type="family name" value="A85-IroE-IroD-Fes-Yiel"/>
</dbReference>
<dbReference type="GeneID" id="7203706"/>
<dbReference type="eggNOG" id="ENOG502S331">
    <property type="taxonomic scope" value="Eukaryota"/>
</dbReference>
<organism evidence="2 3">
    <name type="scientific">Phaeodactylum tricornutum (strain CCAP 1055/1)</name>
    <dbReference type="NCBI Taxonomy" id="556484"/>
    <lineage>
        <taxon>Eukaryota</taxon>
        <taxon>Sar</taxon>
        <taxon>Stramenopiles</taxon>
        <taxon>Ochrophyta</taxon>
        <taxon>Bacillariophyta</taxon>
        <taxon>Bacillariophyceae</taxon>
        <taxon>Bacillariophycidae</taxon>
        <taxon>Naviculales</taxon>
        <taxon>Phaeodactylaceae</taxon>
        <taxon>Phaeodactylum</taxon>
    </lineage>
</organism>
<dbReference type="Gene3D" id="3.40.50.1820">
    <property type="entry name" value="alpha/beta hydrolase"/>
    <property type="match status" value="1"/>
</dbReference>
<dbReference type="OrthoDB" id="446683at2759"/>
<feature type="region of interest" description="Disordered" evidence="1">
    <location>
        <begin position="95"/>
        <end position="144"/>
    </location>
</feature>
<reference evidence="2 3" key="1">
    <citation type="journal article" date="2008" name="Nature">
        <title>The Phaeodactylum genome reveals the evolutionary history of diatom genomes.</title>
        <authorList>
            <person name="Bowler C."/>
            <person name="Allen A.E."/>
            <person name="Badger J.H."/>
            <person name="Grimwood J."/>
            <person name="Jabbari K."/>
            <person name="Kuo A."/>
            <person name="Maheswari U."/>
            <person name="Martens C."/>
            <person name="Maumus F."/>
            <person name="Otillar R.P."/>
            <person name="Rayko E."/>
            <person name="Salamov A."/>
            <person name="Vandepoele K."/>
            <person name="Beszteri B."/>
            <person name="Gruber A."/>
            <person name="Heijde M."/>
            <person name="Katinka M."/>
            <person name="Mock T."/>
            <person name="Valentin K."/>
            <person name="Verret F."/>
            <person name="Berges J.A."/>
            <person name="Brownlee C."/>
            <person name="Cadoret J.P."/>
            <person name="Chiovitti A."/>
            <person name="Choi C.J."/>
            <person name="Coesel S."/>
            <person name="De Martino A."/>
            <person name="Detter J.C."/>
            <person name="Durkin C."/>
            <person name="Falciatore A."/>
            <person name="Fournet J."/>
            <person name="Haruta M."/>
            <person name="Huysman M.J."/>
            <person name="Jenkins B.D."/>
            <person name="Jiroutova K."/>
            <person name="Jorgensen R.E."/>
            <person name="Joubert Y."/>
            <person name="Kaplan A."/>
            <person name="Kroger N."/>
            <person name="Kroth P.G."/>
            <person name="La Roche J."/>
            <person name="Lindquist E."/>
            <person name="Lommer M."/>
            <person name="Martin-Jezequel V."/>
            <person name="Lopez P.J."/>
            <person name="Lucas S."/>
            <person name="Mangogna M."/>
            <person name="McGinnis K."/>
            <person name="Medlin L.K."/>
            <person name="Montsant A."/>
            <person name="Oudot-Le Secq M.P."/>
            <person name="Napoli C."/>
            <person name="Obornik M."/>
            <person name="Parker M.S."/>
            <person name="Petit J.L."/>
            <person name="Porcel B.M."/>
            <person name="Poulsen N."/>
            <person name="Robison M."/>
            <person name="Rychlewski L."/>
            <person name="Rynearson T.A."/>
            <person name="Schmutz J."/>
            <person name="Shapiro H."/>
            <person name="Siaut M."/>
            <person name="Stanley M."/>
            <person name="Sussman M.R."/>
            <person name="Taylor A.R."/>
            <person name="Vardi A."/>
            <person name="von Dassow P."/>
            <person name="Vyverman W."/>
            <person name="Willis A."/>
            <person name="Wyrwicz L.S."/>
            <person name="Rokhsar D.S."/>
            <person name="Weissenbach J."/>
            <person name="Armbrust E.V."/>
            <person name="Green B.R."/>
            <person name="Van de Peer Y."/>
            <person name="Grigoriev I.V."/>
        </authorList>
    </citation>
    <scope>NUCLEOTIDE SEQUENCE [LARGE SCALE GENOMIC DNA]</scope>
    <source>
        <strain evidence="2 3">CCAP 1055/1</strain>
    </source>
</reference>
<sequence>MYLHEIRRGHYPTLDRNLFCWCFILFELTVEKSRHPIQVYNLLTPIVVVNTFVEPLDEVANAENDSTADRAPIASSPFGMVRLLLADSAAFSSVSSSRHETPVTPGARSPNGILGSSFPPTLVTTPRRLQQPTTSRGWSEPVRQVGPPFPDGLCGGTVVTIPPSETYGIDVGTSGNEFLLPPRDISVWLPPGYDGDSERQSATQRYPVLYCHDGQNAVLDQDSWTGRSWRLAGALTRLQEHGKLSTMPIVVLLPSADGDLIPGVVRRRHLEYGDGNTPWAQAHGAFVTNTVKPVVDAMFRTYTTAQDTAAIGTSLGGQASLQLMLQYPDTFGAAACLSPAFGPNTLATVATSSKLLQSKKLYMDIGGDMDQEKVPWLDFWDHLTPHHAWNPGYWWLDTQLQPNVRALKTVLDVAQIPHSYHEVPGGRHNERAWSQRIHKPLLHLYGK</sequence>
<dbReference type="SUPFAM" id="SSF53474">
    <property type="entry name" value="alpha/beta-Hydrolases"/>
    <property type="match status" value="1"/>
</dbReference>
<evidence type="ECO:0000313" key="2">
    <source>
        <dbReference type="EMBL" id="EEC45640.1"/>
    </source>
</evidence>